<protein>
    <submittedName>
        <fullName evidence="2">Uncharacterized protein</fullName>
    </submittedName>
</protein>
<proteinExistence type="predicted"/>
<evidence type="ECO:0000256" key="1">
    <source>
        <dbReference type="SAM" id="MobiDB-lite"/>
    </source>
</evidence>
<dbReference type="AlphaFoldDB" id="A0A9Q9UWA2"/>
<gene>
    <name evidence="2" type="ORF">BJP36_36780</name>
</gene>
<feature type="compositionally biased region" description="Polar residues" evidence="1">
    <location>
        <begin position="1"/>
        <end position="38"/>
    </location>
</feature>
<reference evidence="2" key="1">
    <citation type="journal article" date="2017" name="Proc. Natl. Acad. Sci. U.S.A.">
        <title>Comparative genomics uncovers the prolific and distinctive metabolic potential of the cyanobacterial genus Moorea.</title>
        <authorList>
            <person name="Leao T."/>
            <person name="Castelao G."/>
            <person name="Korobeynikov A."/>
            <person name="Monroe E.A."/>
            <person name="Podell S."/>
            <person name="Glukhov E."/>
            <person name="Allen E.E."/>
            <person name="Gerwick W.H."/>
            <person name="Gerwick L."/>
        </authorList>
    </citation>
    <scope>NUCLEOTIDE SEQUENCE</scope>
    <source>
        <strain evidence="2">JHB</strain>
    </source>
</reference>
<accession>A0A9Q9UWA2</accession>
<sequence>MRNTFEPSTFSRQPNNQTTYPSPNAKGQQANNQTTYPSPNAKGE</sequence>
<evidence type="ECO:0000313" key="2">
    <source>
        <dbReference type="EMBL" id="WAN69648.1"/>
    </source>
</evidence>
<dbReference type="EMBL" id="CP017708">
    <property type="protein sequence ID" value="WAN69648.1"/>
    <property type="molecule type" value="Genomic_DNA"/>
</dbReference>
<organism evidence="2">
    <name type="scientific">Moorena producens (strain JHB)</name>
    <dbReference type="NCBI Taxonomy" id="1454205"/>
    <lineage>
        <taxon>Bacteria</taxon>
        <taxon>Bacillati</taxon>
        <taxon>Cyanobacteriota</taxon>
        <taxon>Cyanophyceae</taxon>
        <taxon>Coleofasciculales</taxon>
        <taxon>Coleofasciculaceae</taxon>
        <taxon>Moorena</taxon>
    </lineage>
</organism>
<reference evidence="2" key="2">
    <citation type="submission" date="2022-10" db="EMBL/GenBank/DDBJ databases">
        <authorList>
            <person name="Ngo T.-E."/>
        </authorList>
    </citation>
    <scope>NUCLEOTIDE SEQUENCE</scope>
    <source>
        <strain evidence="2">JHB</strain>
    </source>
</reference>
<name>A0A9Q9UWA2_MOOP1</name>
<feature type="region of interest" description="Disordered" evidence="1">
    <location>
        <begin position="1"/>
        <end position="44"/>
    </location>
</feature>
<dbReference type="Proteomes" id="UP000176944">
    <property type="component" value="Chromosome"/>
</dbReference>